<dbReference type="InterPro" id="IPR050611">
    <property type="entry name" value="ABCF"/>
</dbReference>
<evidence type="ECO:0000256" key="4">
    <source>
        <dbReference type="SAM" id="MobiDB-lite"/>
    </source>
</evidence>
<dbReference type="Pfam" id="PF00005">
    <property type="entry name" value="ABC_tran"/>
    <property type="match status" value="2"/>
</dbReference>
<evidence type="ECO:0000256" key="2">
    <source>
        <dbReference type="ARBA" id="ARBA00022741"/>
    </source>
</evidence>
<dbReference type="InterPro" id="IPR003593">
    <property type="entry name" value="AAA+_ATPase"/>
</dbReference>
<dbReference type="AlphaFoldDB" id="C7MKS6"/>
<evidence type="ECO:0000313" key="6">
    <source>
        <dbReference type="EMBL" id="ACU94873.1"/>
    </source>
</evidence>
<dbReference type="GO" id="GO:0016887">
    <property type="term" value="F:ATP hydrolysis activity"/>
    <property type="evidence" value="ECO:0007669"/>
    <property type="project" value="InterPro"/>
</dbReference>
<evidence type="ECO:0000259" key="5">
    <source>
        <dbReference type="PROSITE" id="PS50893"/>
    </source>
</evidence>
<gene>
    <name evidence="6" type="ordered locus">Ccur_11870</name>
</gene>
<evidence type="ECO:0000256" key="1">
    <source>
        <dbReference type="ARBA" id="ARBA00022737"/>
    </source>
</evidence>
<dbReference type="InterPro" id="IPR003439">
    <property type="entry name" value="ABC_transporter-like_ATP-bd"/>
</dbReference>
<dbReference type="PANTHER" id="PTHR19211">
    <property type="entry name" value="ATP-BINDING TRANSPORT PROTEIN-RELATED"/>
    <property type="match status" value="1"/>
</dbReference>
<sequence length="531" mass="57550">MPRVQHRVRKRYSKAIYPKTDDRLLPPHDLLQNRGNMQLNLTNIEYAYPSAADPALRGVTATLPQGWTGLVGNNGGGKTTLALIACGILQPDAGTVTPSLFCTYCAQSAKEPPINVKDFAVAYDSLAVRLRRGLAIEGDWPWRYGTLSGGQQRRLQVACALWAAPDVLVVDEPTNHVDAVTKRAIAAALSKFDGIGLLVSHDRELLDALCTQCLLVADGAAVMRPGGYSQASAQVALERASAIHARDAVRKEKVRMESEAQRRREEASRAAGKRSLRGINKHDADARRKVRVAVMTGKDGKAGRLSSCMTGRLEGAKARLAATRVEKRYDADVWLDAEHSRRKVLFRMGPCSLPLGDVSLSMPALYIGNKDHVGLVGDNGSGKTTLVERIVEGLPDATRLLYIPQEPDESQKREVLRTIRKLSAARRGRVLSIVAQLNSNPDRMLEGDAVSPGEMRKLMLALGILESPELVILDEPTNHLDLGSTEALERLLSAYPGALMLVSHDAALLGSATGVTWKIEATASGYKLTVG</sequence>
<dbReference type="SUPFAM" id="SSF52540">
    <property type="entry name" value="P-loop containing nucleoside triphosphate hydrolases"/>
    <property type="match status" value="2"/>
</dbReference>
<feature type="region of interest" description="Disordered" evidence="4">
    <location>
        <begin position="252"/>
        <end position="280"/>
    </location>
</feature>
<dbReference type="Gene3D" id="3.40.50.300">
    <property type="entry name" value="P-loop containing nucleotide triphosphate hydrolases"/>
    <property type="match status" value="2"/>
</dbReference>
<accession>C7MKS6</accession>
<proteinExistence type="predicted"/>
<dbReference type="KEGG" id="ccu:Ccur_11870"/>
<dbReference type="EMBL" id="CP001682">
    <property type="protein sequence ID" value="ACU94873.1"/>
    <property type="molecule type" value="Genomic_DNA"/>
</dbReference>
<dbReference type="HOGENOM" id="CLU_000604_36_3_11"/>
<dbReference type="PROSITE" id="PS50893">
    <property type="entry name" value="ABC_TRANSPORTER_2"/>
    <property type="match status" value="1"/>
</dbReference>
<protein>
    <submittedName>
        <fullName evidence="6">ATPase component of ABC transporters with duplicated ATPase domain protein</fullName>
    </submittedName>
</protein>
<dbReference type="InterPro" id="IPR027417">
    <property type="entry name" value="P-loop_NTPase"/>
</dbReference>
<name>C7MKS6_CRYCD</name>
<dbReference type="STRING" id="469378.Ccur_11870"/>
<evidence type="ECO:0000313" key="7">
    <source>
        <dbReference type="Proteomes" id="UP000000954"/>
    </source>
</evidence>
<dbReference type="SMART" id="SM00382">
    <property type="entry name" value="AAA"/>
    <property type="match status" value="2"/>
</dbReference>
<feature type="domain" description="ABC transporter" evidence="5">
    <location>
        <begin position="39"/>
        <end position="244"/>
    </location>
</feature>
<keyword evidence="7" id="KW-1185">Reference proteome</keyword>
<organism evidence="6 7">
    <name type="scientific">Cryptobacterium curtum (strain ATCC 700683 / DSM 15641 / CCUG 43107 / 12-3)</name>
    <dbReference type="NCBI Taxonomy" id="469378"/>
    <lineage>
        <taxon>Bacteria</taxon>
        <taxon>Bacillati</taxon>
        <taxon>Actinomycetota</taxon>
        <taxon>Coriobacteriia</taxon>
        <taxon>Eggerthellales</taxon>
        <taxon>Eggerthellaceae</taxon>
        <taxon>Cryptobacterium</taxon>
    </lineage>
</organism>
<dbReference type="PROSITE" id="PS00211">
    <property type="entry name" value="ABC_TRANSPORTER_1"/>
    <property type="match status" value="1"/>
</dbReference>
<dbReference type="Proteomes" id="UP000000954">
    <property type="component" value="Chromosome"/>
</dbReference>
<feature type="compositionally biased region" description="Basic and acidic residues" evidence="4">
    <location>
        <begin position="252"/>
        <end position="268"/>
    </location>
</feature>
<dbReference type="PANTHER" id="PTHR19211:SF6">
    <property type="entry name" value="BLL7188 PROTEIN"/>
    <property type="match status" value="1"/>
</dbReference>
<keyword evidence="3" id="KW-0067">ATP-binding</keyword>
<dbReference type="GO" id="GO:0005524">
    <property type="term" value="F:ATP binding"/>
    <property type="evidence" value="ECO:0007669"/>
    <property type="project" value="UniProtKB-KW"/>
</dbReference>
<dbReference type="eggNOG" id="COG0488">
    <property type="taxonomic scope" value="Bacteria"/>
</dbReference>
<dbReference type="InterPro" id="IPR017871">
    <property type="entry name" value="ABC_transporter-like_CS"/>
</dbReference>
<keyword evidence="1" id="KW-0677">Repeat</keyword>
<reference evidence="6 7" key="1">
    <citation type="journal article" date="2009" name="Stand. Genomic Sci.">
        <title>Complete genome sequence of Cryptobacterium curtum type strain (12-3).</title>
        <authorList>
            <person name="Mavrommatis K."/>
            <person name="Pukall R."/>
            <person name="Rohde C."/>
            <person name="Chen F."/>
            <person name="Sims D."/>
            <person name="Brettin T."/>
            <person name="Kuske C."/>
            <person name="Detter J.C."/>
            <person name="Han C."/>
            <person name="Lapidus A."/>
            <person name="Copeland A."/>
            <person name="Glavina Del Rio T."/>
            <person name="Nolan M."/>
            <person name="Lucas S."/>
            <person name="Tice H."/>
            <person name="Cheng J.F."/>
            <person name="Bruce D."/>
            <person name="Goodwin L."/>
            <person name="Pitluck S."/>
            <person name="Ovchinnikova G."/>
            <person name="Pati A."/>
            <person name="Ivanova N."/>
            <person name="Chen A."/>
            <person name="Palaniappan K."/>
            <person name="Chain P."/>
            <person name="D'haeseleer P."/>
            <person name="Goker M."/>
            <person name="Bristow J."/>
            <person name="Eisen J.A."/>
            <person name="Markowitz V."/>
            <person name="Hugenholtz P."/>
            <person name="Rohde M."/>
            <person name="Klenk H.P."/>
            <person name="Kyrpides N.C."/>
        </authorList>
    </citation>
    <scope>NUCLEOTIDE SEQUENCE [LARGE SCALE GENOMIC DNA]</scope>
    <source>
        <strain evidence="7">ATCC 700683 / DSM 15641 / 12-3</strain>
    </source>
</reference>
<evidence type="ECO:0000256" key="3">
    <source>
        <dbReference type="ARBA" id="ARBA00022840"/>
    </source>
</evidence>
<keyword evidence="2" id="KW-0547">Nucleotide-binding</keyword>